<proteinExistence type="predicted"/>
<evidence type="ECO:0000313" key="1">
    <source>
        <dbReference type="EMBL" id="CAG8457906.1"/>
    </source>
</evidence>
<feature type="non-terminal residue" evidence="1">
    <location>
        <position position="1"/>
    </location>
</feature>
<keyword evidence="2" id="KW-1185">Reference proteome</keyword>
<dbReference type="EMBL" id="CAJVPM010001032">
    <property type="protein sequence ID" value="CAG8457906.1"/>
    <property type="molecule type" value="Genomic_DNA"/>
</dbReference>
<reference evidence="1" key="1">
    <citation type="submission" date="2021-06" db="EMBL/GenBank/DDBJ databases">
        <authorList>
            <person name="Kallberg Y."/>
            <person name="Tangrot J."/>
            <person name="Rosling A."/>
        </authorList>
    </citation>
    <scope>NUCLEOTIDE SEQUENCE</scope>
    <source>
        <strain evidence="1">AU212A</strain>
    </source>
</reference>
<name>A0ACA9K7V8_9GLOM</name>
<accession>A0ACA9K7V8</accession>
<gene>
    <name evidence="1" type="ORF">SCALOS_LOCUS1483</name>
</gene>
<sequence>DITSVKIIIPSISSMEEPDDQDIDFEELSAYDSLDNFLILIRKFANTKDTLELFVSKTFQNWSHVENFMKDYASAKESSGPSCRVGCLWKINIWVKKNKNCLEVTTFNNQHTASGEEDTGMLLRWLHDKKIEDPR</sequence>
<evidence type="ECO:0000313" key="2">
    <source>
        <dbReference type="Proteomes" id="UP000789860"/>
    </source>
</evidence>
<dbReference type="Proteomes" id="UP000789860">
    <property type="component" value="Unassembled WGS sequence"/>
</dbReference>
<organism evidence="1 2">
    <name type="scientific">Scutellospora calospora</name>
    <dbReference type="NCBI Taxonomy" id="85575"/>
    <lineage>
        <taxon>Eukaryota</taxon>
        <taxon>Fungi</taxon>
        <taxon>Fungi incertae sedis</taxon>
        <taxon>Mucoromycota</taxon>
        <taxon>Glomeromycotina</taxon>
        <taxon>Glomeromycetes</taxon>
        <taxon>Diversisporales</taxon>
        <taxon>Gigasporaceae</taxon>
        <taxon>Scutellospora</taxon>
    </lineage>
</organism>
<protein>
    <submittedName>
        <fullName evidence="1">6285_t:CDS:1</fullName>
    </submittedName>
</protein>
<comment type="caution">
    <text evidence="1">The sequence shown here is derived from an EMBL/GenBank/DDBJ whole genome shotgun (WGS) entry which is preliminary data.</text>
</comment>